<dbReference type="Gene3D" id="3.30.450.40">
    <property type="match status" value="1"/>
</dbReference>
<dbReference type="InterPro" id="IPR029016">
    <property type="entry name" value="GAF-like_dom_sf"/>
</dbReference>
<evidence type="ECO:0000259" key="1">
    <source>
        <dbReference type="PROSITE" id="PS50113"/>
    </source>
</evidence>
<accession>A0A2W4WI27</accession>
<dbReference type="PANTHER" id="PTHR45138:SF9">
    <property type="entry name" value="DIGUANYLATE CYCLASE DGCM-RELATED"/>
    <property type="match status" value="1"/>
</dbReference>
<dbReference type="PROSITE" id="PS50887">
    <property type="entry name" value="GGDEF"/>
    <property type="match status" value="1"/>
</dbReference>
<dbReference type="SMART" id="SM00065">
    <property type="entry name" value="GAF"/>
    <property type="match status" value="1"/>
</dbReference>
<dbReference type="NCBIfam" id="TIGR00254">
    <property type="entry name" value="GGDEF"/>
    <property type="match status" value="1"/>
</dbReference>
<dbReference type="PANTHER" id="PTHR45138">
    <property type="entry name" value="REGULATORY COMPONENTS OF SENSORY TRANSDUCTION SYSTEM"/>
    <property type="match status" value="1"/>
</dbReference>
<feature type="domain" description="PAC" evidence="1">
    <location>
        <begin position="363"/>
        <end position="416"/>
    </location>
</feature>
<dbReference type="Gene3D" id="3.30.450.20">
    <property type="entry name" value="PAS domain"/>
    <property type="match status" value="1"/>
</dbReference>
<reference evidence="4" key="1">
    <citation type="submission" date="2018-04" db="EMBL/GenBank/DDBJ databases">
        <authorList>
            <person name="Cornet L."/>
        </authorList>
    </citation>
    <scope>NUCLEOTIDE SEQUENCE [LARGE SCALE GENOMIC DNA]</scope>
</reference>
<dbReference type="Gene3D" id="3.30.70.270">
    <property type="match status" value="1"/>
</dbReference>
<dbReference type="GO" id="GO:0005886">
    <property type="term" value="C:plasma membrane"/>
    <property type="evidence" value="ECO:0007669"/>
    <property type="project" value="TreeGrafter"/>
</dbReference>
<sequence length="599" mass="66428">MSILSKQSVLQSAAALGESHLLGSVYTVVDNDTTHSELVAVQVNKMSADTAIKQTVALTNPAFSSGARPSSGRTVEQQQQILQMLCAHPLLHSGDLTAAAQIITAAIAAMLDLDRVSWWQFEETELRLVNRYDSRQNQHTQGEAIAKEFFASYLAGIGLSEDDPLASRPELAVEDVALAVSLQVISPLDALIEKTLICCAPGAFLEVVVRCRGKAVGVLWCERVQAHSWSALEKAMMLSVALLTAAAVESVSQTKLSSTLDKRNLQLKRETIEREQAEQAWQESQRFIQGIIDASTNILYVDEFVDGRNIYISRWITNVLGYEAYEIQKLGTQYLEKLVHADQKALIISERRKLSAISDGEVVENEYRFRHRQGNWRWLLCRETVFQRDKDGQPTQIFGTATDITKRKHAEVALLEFNRELARLASMDGLTQVANRRSFDSYLTQEWENVGSGRSSLALILCDIDYFKSFNDTYGHQAGDVCLRRVAQAIDRAVKRSTDLVARYGGEEFAVILPNTDADGVEQVAKGIQQEIQQLDIPHSQSDVSKCITLSLGISVVTSPVNSHPDMLVAAADQGLYQAKYEGRDRYCTGTLDIPQVVS</sequence>
<dbReference type="InterPro" id="IPR000014">
    <property type="entry name" value="PAS"/>
</dbReference>
<dbReference type="InterPro" id="IPR000160">
    <property type="entry name" value="GGDEF_dom"/>
</dbReference>
<proteinExistence type="predicted"/>
<dbReference type="SUPFAM" id="SSF55781">
    <property type="entry name" value="GAF domain-like"/>
    <property type="match status" value="1"/>
</dbReference>
<dbReference type="CDD" id="cd01949">
    <property type="entry name" value="GGDEF"/>
    <property type="match status" value="1"/>
</dbReference>
<comment type="caution">
    <text evidence="3">The sequence shown here is derived from an EMBL/GenBank/DDBJ whole genome shotgun (WGS) entry which is preliminary data.</text>
</comment>
<dbReference type="SUPFAM" id="SSF55785">
    <property type="entry name" value="PYP-like sensor domain (PAS domain)"/>
    <property type="match status" value="1"/>
</dbReference>
<dbReference type="InterPro" id="IPR000700">
    <property type="entry name" value="PAS-assoc_C"/>
</dbReference>
<dbReference type="InterPro" id="IPR035965">
    <property type="entry name" value="PAS-like_dom_sf"/>
</dbReference>
<dbReference type="Pfam" id="PF00990">
    <property type="entry name" value="GGDEF"/>
    <property type="match status" value="1"/>
</dbReference>
<dbReference type="NCBIfam" id="TIGR00229">
    <property type="entry name" value="sensory_box"/>
    <property type="match status" value="1"/>
</dbReference>
<dbReference type="InterPro" id="IPR043128">
    <property type="entry name" value="Rev_trsase/Diguanyl_cyclase"/>
</dbReference>
<dbReference type="AlphaFoldDB" id="A0A2W4WI27"/>
<dbReference type="PROSITE" id="PS50113">
    <property type="entry name" value="PAC"/>
    <property type="match status" value="1"/>
</dbReference>
<dbReference type="Proteomes" id="UP000249354">
    <property type="component" value="Unassembled WGS sequence"/>
</dbReference>
<organism evidence="3 4">
    <name type="scientific">Leptolyngbya foveolarum</name>
    <dbReference type="NCBI Taxonomy" id="47253"/>
    <lineage>
        <taxon>Bacteria</taxon>
        <taxon>Bacillati</taxon>
        <taxon>Cyanobacteriota</taxon>
        <taxon>Cyanophyceae</taxon>
        <taxon>Leptolyngbyales</taxon>
        <taxon>Leptolyngbyaceae</taxon>
        <taxon>Leptolyngbya group</taxon>
        <taxon>Leptolyngbya</taxon>
    </lineage>
</organism>
<dbReference type="SMART" id="SM00086">
    <property type="entry name" value="PAC"/>
    <property type="match status" value="1"/>
</dbReference>
<dbReference type="CDD" id="cd00130">
    <property type="entry name" value="PAS"/>
    <property type="match status" value="1"/>
</dbReference>
<evidence type="ECO:0008006" key="5">
    <source>
        <dbReference type="Google" id="ProtNLM"/>
    </source>
</evidence>
<dbReference type="Pfam" id="PF08447">
    <property type="entry name" value="PAS_3"/>
    <property type="match status" value="1"/>
</dbReference>
<dbReference type="GO" id="GO:0052621">
    <property type="term" value="F:diguanylate cyclase activity"/>
    <property type="evidence" value="ECO:0007669"/>
    <property type="project" value="TreeGrafter"/>
</dbReference>
<evidence type="ECO:0000313" key="4">
    <source>
        <dbReference type="Proteomes" id="UP000249354"/>
    </source>
</evidence>
<evidence type="ECO:0000259" key="2">
    <source>
        <dbReference type="PROSITE" id="PS50887"/>
    </source>
</evidence>
<dbReference type="GO" id="GO:0043709">
    <property type="term" value="P:cell adhesion involved in single-species biofilm formation"/>
    <property type="evidence" value="ECO:0007669"/>
    <property type="project" value="TreeGrafter"/>
</dbReference>
<dbReference type="InterPro" id="IPR001610">
    <property type="entry name" value="PAC"/>
</dbReference>
<dbReference type="EMBL" id="QBMC01000050">
    <property type="protein sequence ID" value="PZO18868.1"/>
    <property type="molecule type" value="Genomic_DNA"/>
</dbReference>
<feature type="domain" description="GGDEF" evidence="2">
    <location>
        <begin position="455"/>
        <end position="592"/>
    </location>
</feature>
<dbReference type="FunFam" id="3.30.70.270:FF:000001">
    <property type="entry name" value="Diguanylate cyclase domain protein"/>
    <property type="match status" value="1"/>
</dbReference>
<name>A0A2W4WI27_9CYAN</name>
<reference evidence="3 4" key="2">
    <citation type="submission" date="2018-06" db="EMBL/GenBank/DDBJ databases">
        <title>Metagenomic assembly of (sub)arctic Cyanobacteria and their associated microbiome from non-axenic cultures.</title>
        <authorList>
            <person name="Baurain D."/>
        </authorList>
    </citation>
    <scope>NUCLEOTIDE SEQUENCE [LARGE SCALE GENOMIC DNA]</scope>
    <source>
        <strain evidence="3">ULC129bin1</strain>
    </source>
</reference>
<gene>
    <name evidence="3" type="ORF">DCF25_09160</name>
</gene>
<dbReference type="InterPro" id="IPR013655">
    <property type="entry name" value="PAS_fold_3"/>
</dbReference>
<dbReference type="InterPro" id="IPR029787">
    <property type="entry name" value="Nucleotide_cyclase"/>
</dbReference>
<dbReference type="InterPro" id="IPR050469">
    <property type="entry name" value="Diguanylate_Cyclase"/>
</dbReference>
<dbReference type="SMART" id="SM00267">
    <property type="entry name" value="GGDEF"/>
    <property type="match status" value="1"/>
</dbReference>
<dbReference type="SUPFAM" id="SSF55073">
    <property type="entry name" value="Nucleotide cyclase"/>
    <property type="match status" value="1"/>
</dbReference>
<dbReference type="GO" id="GO:1902201">
    <property type="term" value="P:negative regulation of bacterial-type flagellum-dependent cell motility"/>
    <property type="evidence" value="ECO:0007669"/>
    <property type="project" value="TreeGrafter"/>
</dbReference>
<protein>
    <recommendedName>
        <fullName evidence="5">Diguanylate cyclase</fullName>
    </recommendedName>
</protein>
<evidence type="ECO:0000313" key="3">
    <source>
        <dbReference type="EMBL" id="PZO18868.1"/>
    </source>
</evidence>
<dbReference type="InterPro" id="IPR003018">
    <property type="entry name" value="GAF"/>
</dbReference>